<keyword evidence="5" id="KW-0539">Nucleus</keyword>
<keyword evidence="10" id="KW-1133">Transmembrane helix</keyword>
<gene>
    <name evidence="12" type="ORF">pdam_00011943</name>
</gene>
<evidence type="ECO:0000256" key="7">
    <source>
        <dbReference type="ARBA" id="ARBA00031757"/>
    </source>
</evidence>
<evidence type="ECO:0000259" key="11">
    <source>
        <dbReference type="Pfam" id="PF13656"/>
    </source>
</evidence>
<keyword evidence="10" id="KW-0812">Transmembrane</keyword>
<comment type="similarity">
    <text evidence="6">Belongs to the archaeal Rpo11/eukaryotic RPB11/RPC19 RNA polymerase subunit family.</text>
</comment>
<dbReference type="PROSITE" id="PS01154">
    <property type="entry name" value="RNA_POL_L_13KD"/>
    <property type="match status" value="1"/>
</dbReference>
<dbReference type="GO" id="GO:0006351">
    <property type="term" value="P:DNA-templated transcription"/>
    <property type="evidence" value="ECO:0007669"/>
    <property type="project" value="InterPro"/>
</dbReference>
<comment type="subcellular location">
    <subcellularLocation>
        <location evidence="1">Nucleus</location>
    </subcellularLocation>
</comment>
<protein>
    <recommendedName>
        <fullName evidence="2">DNA-directed RNA polymerases I and III subunit RPAC2</fullName>
    </recommendedName>
    <alternativeName>
        <fullName evidence="7">DNA-directed RNA polymerase I subunit D</fullName>
    </alternativeName>
    <alternativeName>
        <fullName evidence="9">Protein THEM6</fullName>
    </alternativeName>
</protein>
<dbReference type="Gene3D" id="3.10.129.10">
    <property type="entry name" value="Hotdog Thioesterase"/>
    <property type="match status" value="1"/>
</dbReference>
<dbReference type="CDD" id="cd00586">
    <property type="entry name" value="4HBT"/>
    <property type="match status" value="1"/>
</dbReference>
<dbReference type="InterPro" id="IPR033898">
    <property type="entry name" value="RNAP_AC19"/>
</dbReference>
<keyword evidence="10" id="KW-0472">Membrane</keyword>
<dbReference type="GO" id="GO:0000428">
    <property type="term" value="C:DNA-directed RNA polymerase complex"/>
    <property type="evidence" value="ECO:0007669"/>
    <property type="project" value="UniProtKB-KW"/>
</dbReference>
<evidence type="ECO:0000256" key="4">
    <source>
        <dbReference type="ARBA" id="ARBA00023163"/>
    </source>
</evidence>
<dbReference type="InterPro" id="IPR008193">
    <property type="entry name" value="RNA_pol_Rpb11_13-16kDa_CS"/>
</dbReference>
<dbReference type="STRING" id="46731.A0A3M6U074"/>
<feature type="domain" description="DNA-directed RNA polymerase RBP11-like dimerisation" evidence="11">
    <location>
        <begin position="37"/>
        <end position="108"/>
    </location>
</feature>
<dbReference type="InterPro" id="IPR029069">
    <property type="entry name" value="HotDog_dom_sf"/>
</dbReference>
<dbReference type="AlphaFoldDB" id="A0A3M6U074"/>
<dbReference type="GO" id="GO:0003899">
    <property type="term" value="F:DNA-directed RNA polymerase activity"/>
    <property type="evidence" value="ECO:0007669"/>
    <property type="project" value="InterPro"/>
</dbReference>
<evidence type="ECO:0000313" key="12">
    <source>
        <dbReference type="EMBL" id="RMX46959.1"/>
    </source>
</evidence>
<organism evidence="12 13">
    <name type="scientific">Pocillopora damicornis</name>
    <name type="common">Cauliflower coral</name>
    <name type="synonym">Millepora damicornis</name>
    <dbReference type="NCBI Taxonomy" id="46731"/>
    <lineage>
        <taxon>Eukaryota</taxon>
        <taxon>Metazoa</taxon>
        <taxon>Cnidaria</taxon>
        <taxon>Anthozoa</taxon>
        <taxon>Hexacorallia</taxon>
        <taxon>Scleractinia</taxon>
        <taxon>Astrocoeniina</taxon>
        <taxon>Pocilloporidae</taxon>
        <taxon>Pocillopora</taxon>
    </lineage>
</organism>
<dbReference type="InterPro" id="IPR022905">
    <property type="entry name" value="Rpo11-like"/>
</dbReference>
<dbReference type="SUPFAM" id="SSF54637">
    <property type="entry name" value="Thioesterase/thiol ester dehydrase-isomerase"/>
    <property type="match status" value="1"/>
</dbReference>
<dbReference type="PANTHER" id="PTHR12475">
    <property type="match status" value="1"/>
</dbReference>
<evidence type="ECO:0000256" key="2">
    <source>
        <dbReference type="ARBA" id="ARBA00022079"/>
    </source>
</evidence>
<dbReference type="HAMAP" id="MF_00261">
    <property type="entry name" value="RNApol_arch_Rpo11"/>
    <property type="match status" value="1"/>
</dbReference>
<evidence type="ECO:0000256" key="5">
    <source>
        <dbReference type="ARBA" id="ARBA00023242"/>
    </source>
</evidence>
<keyword evidence="4" id="KW-0804">Transcription</keyword>
<dbReference type="PANTHER" id="PTHR12475:SF4">
    <property type="entry name" value="PROTEIN THEM6"/>
    <property type="match status" value="1"/>
</dbReference>
<dbReference type="EMBL" id="RCHS01002515">
    <property type="protein sequence ID" value="RMX46959.1"/>
    <property type="molecule type" value="Genomic_DNA"/>
</dbReference>
<reference evidence="12 13" key="1">
    <citation type="journal article" date="2018" name="Sci. Rep.">
        <title>Comparative analysis of the Pocillopora damicornis genome highlights role of immune system in coral evolution.</title>
        <authorList>
            <person name="Cunning R."/>
            <person name="Bay R.A."/>
            <person name="Gillette P."/>
            <person name="Baker A.C."/>
            <person name="Traylor-Knowles N."/>
        </authorList>
    </citation>
    <scope>NUCLEOTIDE SEQUENCE [LARGE SCALE GENOMIC DNA]</scope>
    <source>
        <strain evidence="12">RSMAS</strain>
        <tissue evidence="12">Whole animal</tissue>
    </source>
</reference>
<evidence type="ECO:0000313" key="13">
    <source>
        <dbReference type="Proteomes" id="UP000275408"/>
    </source>
</evidence>
<dbReference type="OrthoDB" id="265761at2759"/>
<proteinExistence type="inferred from homology"/>
<dbReference type="GO" id="GO:0003677">
    <property type="term" value="F:DNA binding"/>
    <property type="evidence" value="ECO:0007669"/>
    <property type="project" value="InterPro"/>
</dbReference>
<dbReference type="CDD" id="cd07029">
    <property type="entry name" value="RNAP_I_III_AC19"/>
    <property type="match status" value="1"/>
</dbReference>
<accession>A0A3M6U074</accession>
<dbReference type="Pfam" id="PF13656">
    <property type="entry name" value="RNA_pol_L_2"/>
    <property type="match status" value="1"/>
</dbReference>
<comment type="caution">
    <text evidence="12">The sequence shown here is derived from an EMBL/GenBank/DDBJ whole genome shotgun (WGS) entry which is preliminary data.</text>
</comment>
<evidence type="ECO:0000256" key="1">
    <source>
        <dbReference type="ARBA" id="ARBA00004123"/>
    </source>
</evidence>
<sequence>MKYFNMAADDKGADPEIGGQLRRLEVMPLDSGEDETCVTFVLHGEDHTLGNSLRYIIAKNPDVVFCGYSIPHPSENRINLRIQTNGIPAVDVLRRGLSELTAMCEHMLATFETAVEEHKDTQNLEDNLYTQIMKKKRKSRDEGEGGEVCFIENEANVLSTESDLRIAQSVEWAVMGRVKNLILVFLAIIVTAVLLRRLLGVYAFIVPLLYMFFDVNWSLRVTWIVLRRMIIFSRASSPDFLEVFETTFIVLPSDIDLNLHMNNARYLRECDFGRINLWISSGMMRVMRKSRCGVTIATASVRYRRSLELFQKVFLKTRVIAWDESAFYLEQQFTGEDGFVYAVALTKNTVVQGNKREKFISPEELVHQLTGWNAPSPPIPHDLHLWIQYNSASSAMLKNALRLE</sequence>
<dbReference type="InterPro" id="IPR036603">
    <property type="entry name" value="RBP11-like"/>
</dbReference>
<dbReference type="Gene3D" id="3.30.1360.10">
    <property type="entry name" value="RNA polymerase, RBP11-like subunit"/>
    <property type="match status" value="1"/>
</dbReference>
<evidence type="ECO:0000256" key="6">
    <source>
        <dbReference type="ARBA" id="ARBA00025751"/>
    </source>
</evidence>
<evidence type="ECO:0000256" key="9">
    <source>
        <dbReference type="ARBA" id="ARBA00041112"/>
    </source>
</evidence>
<dbReference type="InterPro" id="IPR051490">
    <property type="entry name" value="THEM6_lcsJ_thioesterase"/>
</dbReference>
<keyword evidence="3" id="KW-0240">DNA-directed RNA polymerase</keyword>
<dbReference type="SUPFAM" id="SSF55257">
    <property type="entry name" value="RBP11-like subunits of RNA polymerase"/>
    <property type="match status" value="1"/>
</dbReference>
<dbReference type="GO" id="GO:0046983">
    <property type="term" value="F:protein dimerization activity"/>
    <property type="evidence" value="ECO:0007669"/>
    <property type="project" value="InterPro"/>
</dbReference>
<comment type="similarity">
    <text evidence="8">Belongs to the THEM6 family.</text>
</comment>
<dbReference type="InterPro" id="IPR009025">
    <property type="entry name" value="RBP11-like_dimer"/>
</dbReference>
<dbReference type="Proteomes" id="UP000275408">
    <property type="component" value="Unassembled WGS sequence"/>
</dbReference>
<dbReference type="GO" id="GO:0005634">
    <property type="term" value="C:nucleus"/>
    <property type="evidence" value="ECO:0007669"/>
    <property type="project" value="UniProtKB-SubCell"/>
</dbReference>
<evidence type="ECO:0000256" key="3">
    <source>
        <dbReference type="ARBA" id="ARBA00022478"/>
    </source>
</evidence>
<dbReference type="Pfam" id="PF13279">
    <property type="entry name" value="4HBT_2"/>
    <property type="match status" value="1"/>
</dbReference>
<feature type="non-terminal residue" evidence="12">
    <location>
        <position position="404"/>
    </location>
</feature>
<evidence type="ECO:0000256" key="10">
    <source>
        <dbReference type="SAM" id="Phobius"/>
    </source>
</evidence>
<dbReference type="FunFam" id="3.30.1360.10:FF:000006">
    <property type="entry name" value="DNA-directed RNA polymerases I and III subunit RPAC2"/>
    <property type="match status" value="1"/>
</dbReference>
<name>A0A3M6U074_POCDA</name>
<evidence type="ECO:0000256" key="8">
    <source>
        <dbReference type="ARBA" id="ARBA00038228"/>
    </source>
</evidence>
<feature type="transmembrane region" description="Helical" evidence="10">
    <location>
        <begin position="178"/>
        <end position="195"/>
    </location>
</feature>
<keyword evidence="13" id="KW-1185">Reference proteome</keyword>